<reference evidence="1" key="1">
    <citation type="submission" date="2024-02" db="EMBL/GenBank/DDBJ databases">
        <authorList>
            <consortium name="Clinical and Environmental Microbiology Branch: Whole genome sequencing antimicrobial resistance pathogens in the healthcare setting"/>
        </authorList>
    </citation>
    <scope>NUCLEOTIDE SEQUENCE</scope>
    <source>
        <strain evidence="1">2021GO-0154</strain>
    </source>
</reference>
<evidence type="ECO:0000313" key="1">
    <source>
        <dbReference type="EMBL" id="EMJ5132619.1"/>
    </source>
</evidence>
<dbReference type="PANTHER" id="PTHR11102">
    <property type="entry name" value="SEL-1-LIKE PROTEIN"/>
    <property type="match status" value="1"/>
</dbReference>
<protein>
    <submittedName>
        <fullName evidence="1">Sel1 repeat family protein</fullName>
    </submittedName>
</protein>
<sequence>MNKYSCILLMATNISYANVCNDLYEKNKVRWDKNQNLQLCYDALKGDPDAQFDLAGWYKLEENDANEALNWALKSAEQGCAKSQFVTGLLYYDINGPEPNWFKAFEWIEKSANNGLPHAQAMLGFMYQHGQAVAQNKIKAKQLYEAAIEQQNEDGYNYLGKMYESGDGIPIDKQKAQLLFAQEKIARVLTIINNNNYPCQQNEISH</sequence>
<dbReference type="Pfam" id="PF08238">
    <property type="entry name" value="Sel1"/>
    <property type="match status" value="4"/>
</dbReference>
<dbReference type="EMBL" id="ABMABF030000001">
    <property type="protein sequence ID" value="EMJ5132619.1"/>
    <property type="molecule type" value="Genomic_DNA"/>
</dbReference>
<dbReference type="PANTHER" id="PTHR11102:SF160">
    <property type="entry name" value="ERAD-ASSOCIATED E3 UBIQUITIN-PROTEIN LIGASE COMPONENT HRD3"/>
    <property type="match status" value="1"/>
</dbReference>
<proteinExistence type="predicted"/>
<name>A0AAI9GGN4_PROST</name>
<dbReference type="AlphaFoldDB" id="A0AAI9GGN4"/>
<accession>A0AAI9GGN4</accession>
<dbReference type="InterPro" id="IPR011990">
    <property type="entry name" value="TPR-like_helical_dom_sf"/>
</dbReference>
<comment type="caution">
    <text evidence="1">The sequence shown here is derived from an EMBL/GenBank/DDBJ whole genome shotgun (WGS) entry which is preliminary data.</text>
</comment>
<dbReference type="InterPro" id="IPR006597">
    <property type="entry name" value="Sel1-like"/>
</dbReference>
<dbReference type="InterPro" id="IPR050767">
    <property type="entry name" value="Sel1_AlgK"/>
</dbReference>
<dbReference type="Gene3D" id="1.25.40.10">
    <property type="entry name" value="Tetratricopeptide repeat domain"/>
    <property type="match status" value="1"/>
</dbReference>
<dbReference type="SMART" id="SM00671">
    <property type="entry name" value="SEL1"/>
    <property type="match status" value="4"/>
</dbReference>
<dbReference type="SUPFAM" id="SSF81901">
    <property type="entry name" value="HCP-like"/>
    <property type="match status" value="1"/>
</dbReference>
<gene>
    <name evidence="1" type="ORF">RG298_000286</name>
</gene>
<organism evidence="1">
    <name type="scientific">Providencia stuartii</name>
    <dbReference type="NCBI Taxonomy" id="588"/>
    <lineage>
        <taxon>Bacteria</taxon>
        <taxon>Pseudomonadati</taxon>
        <taxon>Pseudomonadota</taxon>
        <taxon>Gammaproteobacteria</taxon>
        <taxon>Enterobacterales</taxon>
        <taxon>Morganellaceae</taxon>
        <taxon>Providencia</taxon>
    </lineage>
</organism>